<feature type="compositionally biased region" description="Polar residues" evidence="1">
    <location>
        <begin position="24"/>
        <end position="33"/>
    </location>
</feature>
<dbReference type="KEGG" id="vg:80540956"/>
<reference evidence="2" key="1">
    <citation type="journal article" date="2021" name="J. Anim. Genet.">
        <title>Illuminating the plant rhabdovirus landscape through metatranscriptomics data.</title>
        <authorList>
            <person name="Bejerman N."/>
            <person name="Dietzgen R.G."/>
            <person name="Debat H."/>
        </authorList>
    </citation>
    <scope>NUCLEOTIDE SEQUENCE</scope>
</reference>
<protein>
    <submittedName>
        <fullName evidence="2">P</fullName>
    </submittedName>
</protein>
<name>A0A8D9PH87_9RHAB</name>
<dbReference type="RefSeq" id="YP_010802239.1">
    <property type="nucleotide sequence ID" value="NC_076970.1"/>
</dbReference>
<proteinExistence type="predicted"/>
<accession>A0A8D9PH87</accession>
<sequence>MPITERPKTRSQTSTREDKEQSDTEVLQKSTTILPEYQNLPKPASLDDYDYSATSGVINTSNQMAPNPPTANPQLIKLEALLEGSGVDNVREVISNVEGMIATNNMTLSDKDVGAFHQLIVMGYQHAIKLSLTGAVSTFKDELTSSLIAMQGGLQAFHEEVITLRNQNVILKALVDKEGRSIQSTPQTRKRSLQEVTKHKGKPVKEVKATHVARATPNPKDQLVQTISYSDFVKQVTEKMSLKDRNDCKVDFITENLGDDFFKGFTDLDTIKNMVNEVRIGPAAMWSTSKKRYESDPAFNKIGDEDLEKCKKLKSEQKGKKMDLDSDNTPSEEED</sequence>
<dbReference type="Proteomes" id="UP001161664">
    <property type="component" value="Segment"/>
</dbReference>
<organism evidence="2 3">
    <name type="scientific">Agave tequilana virus 1</name>
    <dbReference type="NCBI Taxonomy" id="2793719"/>
    <lineage>
        <taxon>Viruses</taxon>
        <taxon>Riboviria</taxon>
        <taxon>Orthornavirae</taxon>
        <taxon>Negarnaviricota</taxon>
        <taxon>Haploviricotina</taxon>
        <taxon>Monjiviricetes</taxon>
        <taxon>Mononegavirales</taxon>
        <taxon>Rhabdoviridae</taxon>
        <taxon>Betarhabdovirinae</taxon>
        <taxon>Alphanucleorhabdovirus</taxon>
        <taxon>Alphanucleorhabdovirus agavis</taxon>
    </lineage>
</organism>
<keyword evidence="3" id="KW-1185">Reference proteome</keyword>
<feature type="region of interest" description="Disordered" evidence="1">
    <location>
        <begin position="313"/>
        <end position="335"/>
    </location>
</feature>
<evidence type="ECO:0000256" key="1">
    <source>
        <dbReference type="SAM" id="MobiDB-lite"/>
    </source>
</evidence>
<evidence type="ECO:0000313" key="3">
    <source>
        <dbReference type="Proteomes" id="UP001161664"/>
    </source>
</evidence>
<reference evidence="2" key="2">
    <citation type="journal article" date="2021" name="Viruses">
        <title>Illuminating the Plant Rhabdovirus Landscape through Metatranscriptomics Data.</title>
        <authorList>
            <person name="Bejerman N."/>
            <person name="Dietzgen R.G."/>
            <person name="Debat H."/>
        </authorList>
    </citation>
    <scope>NUCLEOTIDE SEQUENCE</scope>
</reference>
<dbReference type="GeneID" id="80540956"/>
<evidence type="ECO:0000313" key="2">
    <source>
        <dbReference type="EMBL" id="DAF42279.1"/>
    </source>
</evidence>
<feature type="region of interest" description="Disordered" evidence="1">
    <location>
        <begin position="1"/>
        <end position="35"/>
    </location>
</feature>
<feature type="compositionally biased region" description="Basic and acidic residues" evidence="1">
    <location>
        <begin position="313"/>
        <end position="324"/>
    </location>
</feature>
<dbReference type="EMBL" id="BK014297">
    <property type="protein sequence ID" value="DAF42279.1"/>
    <property type="molecule type" value="Viral_cRNA"/>
</dbReference>